<evidence type="ECO:0000256" key="3">
    <source>
        <dbReference type="ARBA" id="ARBA00023082"/>
    </source>
</evidence>
<evidence type="ECO:0000256" key="5">
    <source>
        <dbReference type="ARBA" id="ARBA00023163"/>
    </source>
</evidence>
<dbReference type="InterPro" id="IPR007627">
    <property type="entry name" value="RNA_pol_sigma70_r2"/>
</dbReference>
<dbReference type="InterPro" id="IPR000838">
    <property type="entry name" value="RNA_pol_sigma70_ECF_CS"/>
</dbReference>
<evidence type="ECO:0000256" key="6">
    <source>
        <dbReference type="RuleBase" id="RU000716"/>
    </source>
</evidence>
<dbReference type="InterPro" id="IPR039425">
    <property type="entry name" value="RNA_pol_sigma-70-like"/>
</dbReference>
<dbReference type="InterPro" id="IPR013324">
    <property type="entry name" value="RNA_pol_sigma_r3/r4-like"/>
</dbReference>
<dbReference type="SUPFAM" id="SSF88659">
    <property type="entry name" value="Sigma3 and sigma4 domains of RNA polymerase sigma factors"/>
    <property type="match status" value="1"/>
</dbReference>
<proteinExistence type="inferred from homology"/>
<gene>
    <name evidence="8" type="ORF">ACFSW8_16905</name>
</gene>
<dbReference type="RefSeq" id="WP_377178828.1">
    <property type="nucleotide sequence ID" value="NZ_JBHUJB010000083.1"/>
</dbReference>
<evidence type="ECO:0000313" key="9">
    <source>
        <dbReference type="Proteomes" id="UP001597389"/>
    </source>
</evidence>
<comment type="similarity">
    <text evidence="1 6">Belongs to the sigma-70 factor family. ECF subfamily.</text>
</comment>
<evidence type="ECO:0000256" key="2">
    <source>
        <dbReference type="ARBA" id="ARBA00023015"/>
    </source>
</evidence>
<dbReference type="Pfam" id="PF04542">
    <property type="entry name" value="Sigma70_r2"/>
    <property type="match status" value="1"/>
</dbReference>
<name>A0ABW4ZG55_9BACT</name>
<keyword evidence="4 6" id="KW-0238">DNA-binding</keyword>
<dbReference type="PANTHER" id="PTHR43133">
    <property type="entry name" value="RNA POLYMERASE ECF-TYPE SIGMA FACTO"/>
    <property type="match status" value="1"/>
</dbReference>
<dbReference type="NCBIfam" id="TIGR02989">
    <property type="entry name" value="Sig-70_gvs1"/>
    <property type="match status" value="1"/>
</dbReference>
<dbReference type="EMBL" id="JBHUJB010000083">
    <property type="protein sequence ID" value="MFD2160587.1"/>
    <property type="molecule type" value="Genomic_DNA"/>
</dbReference>
<dbReference type="Gene3D" id="1.10.10.10">
    <property type="entry name" value="Winged helix-like DNA-binding domain superfamily/Winged helix DNA-binding domain"/>
    <property type="match status" value="1"/>
</dbReference>
<keyword evidence="5 6" id="KW-0804">Transcription</keyword>
<evidence type="ECO:0000256" key="1">
    <source>
        <dbReference type="ARBA" id="ARBA00010641"/>
    </source>
</evidence>
<evidence type="ECO:0000313" key="8">
    <source>
        <dbReference type="EMBL" id="MFD2160587.1"/>
    </source>
</evidence>
<feature type="domain" description="RNA polymerase sigma-70 region 2" evidence="7">
    <location>
        <begin position="22"/>
        <end position="88"/>
    </location>
</feature>
<dbReference type="InterPro" id="IPR014284">
    <property type="entry name" value="RNA_pol_sigma-70_dom"/>
</dbReference>
<keyword evidence="2 6" id="KW-0805">Transcription regulation</keyword>
<dbReference type="Proteomes" id="UP001597389">
    <property type="component" value="Unassembled WGS sequence"/>
</dbReference>
<dbReference type="Gene3D" id="1.10.1740.10">
    <property type="match status" value="1"/>
</dbReference>
<dbReference type="InterPro" id="IPR014331">
    <property type="entry name" value="RNA_pol_sigma70_ECF_RHOBA"/>
</dbReference>
<keyword evidence="3 6" id="KW-0731">Sigma factor</keyword>
<accession>A0ABW4ZG55</accession>
<dbReference type="SUPFAM" id="SSF88946">
    <property type="entry name" value="Sigma2 domain of RNA polymerase sigma factors"/>
    <property type="match status" value="1"/>
</dbReference>
<organism evidence="8 9">
    <name type="scientific">Rubritalea tangerina</name>
    <dbReference type="NCBI Taxonomy" id="430798"/>
    <lineage>
        <taxon>Bacteria</taxon>
        <taxon>Pseudomonadati</taxon>
        <taxon>Verrucomicrobiota</taxon>
        <taxon>Verrucomicrobiia</taxon>
        <taxon>Verrucomicrobiales</taxon>
        <taxon>Rubritaleaceae</taxon>
        <taxon>Rubritalea</taxon>
    </lineage>
</organism>
<evidence type="ECO:0000259" key="7">
    <source>
        <dbReference type="Pfam" id="PF04542"/>
    </source>
</evidence>
<dbReference type="NCBIfam" id="TIGR02937">
    <property type="entry name" value="sigma70-ECF"/>
    <property type="match status" value="1"/>
</dbReference>
<dbReference type="InterPro" id="IPR013325">
    <property type="entry name" value="RNA_pol_sigma_r2"/>
</dbReference>
<dbReference type="PANTHER" id="PTHR43133:SF51">
    <property type="entry name" value="RNA POLYMERASE SIGMA FACTOR"/>
    <property type="match status" value="1"/>
</dbReference>
<reference evidence="9" key="1">
    <citation type="journal article" date="2019" name="Int. J. Syst. Evol. Microbiol.">
        <title>The Global Catalogue of Microorganisms (GCM) 10K type strain sequencing project: providing services to taxonomists for standard genome sequencing and annotation.</title>
        <authorList>
            <consortium name="The Broad Institute Genomics Platform"/>
            <consortium name="The Broad Institute Genome Sequencing Center for Infectious Disease"/>
            <person name="Wu L."/>
            <person name="Ma J."/>
        </authorList>
    </citation>
    <scope>NUCLEOTIDE SEQUENCE [LARGE SCALE GENOMIC DNA]</scope>
    <source>
        <strain evidence="9">CCUG 57942</strain>
    </source>
</reference>
<dbReference type="InterPro" id="IPR036388">
    <property type="entry name" value="WH-like_DNA-bd_sf"/>
</dbReference>
<sequence>MDIQDAWIAKAKQGDLEAFGRLVQRHQAWLRASLRAKLRDWTAADDLAQDAFVTAYRKIESYRGEGEFEAWLQGIAQNHFRNYIRKRREDYIGGDVELQALLGGNEEVVCSNRKLEALRECLGKVKGPIRNLLEMRYVEGKTIREISEETANGHSTLTMKLHRVRAQLAECINLESGKM</sequence>
<comment type="caution">
    <text evidence="8">The sequence shown here is derived from an EMBL/GenBank/DDBJ whole genome shotgun (WGS) entry which is preliminary data.</text>
</comment>
<keyword evidence="9" id="KW-1185">Reference proteome</keyword>
<evidence type="ECO:0000256" key="4">
    <source>
        <dbReference type="ARBA" id="ARBA00023125"/>
    </source>
</evidence>
<protein>
    <recommendedName>
        <fullName evidence="6">RNA polymerase sigma factor</fullName>
    </recommendedName>
</protein>
<dbReference type="PROSITE" id="PS01063">
    <property type="entry name" value="SIGMA70_ECF"/>
    <property type="match status" value="1"/>
</dbReference>